<evidence type="ECO:0000313" key="2">
    <source>
        <dbReference type="EMBL" id="SEP93897.1"/>
    </source>
</evidence>
<organism evidence="2 3">
    <name type="scientific">Ectothiorhodospira magna</name>
    <dbReference type="NCBI Taxonomy" id="867345"/>
    <lineage>
        <taxon>Bacteria</taxon>
        <taxon>Pseudomonadati</taxon>
        <taxon>Pseudomonadota</taxon>
        <taxon>Gammaproteobacteria</taxon>
        <taxon>Chromatiales</taxon>
        <taxon>Ectothiorhodospiraceae</taxon>
        <taxon>Ectothiorhodospira</taxon>
    </lineage>
</organism>
<feature type="transmembrane region" description="Helical" evidence="1">
    <location>
        <begin position="44"/>
        <end position="63"/>
    </location>
</feature>
<name>A0A1H9BYQ9_9GAMM</name>
<dbReference type="Proteomes" id="UP000199496">
    <property type="component" value="Unassembled WGS sequence"/>
</dbReference>
<protein>
    <submittedName>
        <fullName evidence="2">Uncharacterized protein</fullName>
    </submittedName>
</protein>
<dbReference type="AlphaFoldDB" id="A0A1H9BYQ9"/>
<keyword evidence="3" id="KW-1185">Reference proteome</keyword>
<accession>A0A1H9BYQ9</accession>
<gene>
    <name evidence="2" type="ORF">SAMN05421693_11165</name>
</gene>
<evidence type="ECO:0000256" key="1">
    <source>
        <dbReference type="SAM" id="Phobius"/>
    </source>
</evidence>
<sequence length="66" mass="7865">MLKFLTLLILILFVWWRLKRWLWHRRLQAQGLPVPEQKGVRPITVLSLVLLGVYGGFLLWHLFGQV</sequence>
<dbReference type="RefSeq" id="WP_090205879.1">
    <property type="nucleotide sequence ID" value="NZ_FOFO01000011.1"/>
</dbReference>
<evidence type="ECO:0000313" key="3">
    <source>
        <dbReference type="Proteomes" id="UP000199496"/>
    </source>
</evidence>
<keyword evidence="1" id="KW-0472">Membrane</keyword>
<proteinExistence type="predicted"/>
<dbReference type="STRING" id="867345.SAMN05421693_11165"/>
<keyword evidence="1" id="KW-1133">Transmembrane helix</keyword>
<keyword evidence="1" id="KW-0812">Transmembrane</keyword>
<reference evidence="2 3" key="1">
    <citation type="submission" date="2016-10" db="EMBL/GenBank/DDBJ databases">
        <authorList>
            <person name="de Groot N.N."/>
        </authorList>
    </citation>
    <scope>NUCLEOTIDE SEQUENCE [LARGE SCALE GENOMIC DNA]</scope>
    <source>
        <strain evidence="2 3">B7-7</strain>
    </source>
</reference>
<dbReference type="EMBL" id="FOFO01000011">
    <property type="protein sequence ID" value="SEP93897.1"/>
    <property type="molecule type" value="Genomic_DNA"/>
</dbReference>